<feature type="region of interest" description="Disordered" evidence="1">
    <location>
        <begin position="1"/>
        <end position="22"/>
    </location>
</feature>
<proteinExistence type="predicted"/>
<evidence type="ECO:0000313" key="2">
    <source>
        <dbReference type="EMBL" id="CDD10341.1"/>
    </source>
</evidence>
<protein>
    <submittedName>
        <fullName evidence="2">Uncharacterized protein</fullName>
    </submittedName>
</protein>
<dbReference type="Proteomes" id="UP000014937">
    <property type="component" value="Unassembled WGS sequence"/>
</dbReference>
<evidence type="ECO:0000313" key="3">
    <source>
        <dbReference type="Proteomes" id="UP000014937"/>
    </source>
</evidence>
<name>R6X240_9FIRM</name>
<reference evidence="2" key="1">
    <citation type="submission" date="2012-11" db="EMBL/GenBank/DDBJ databases">
        <title>Dependencies among metagenomic species, viruses, plasmids and units of genetic variation.</title>
        <authorList>
            <person name="Nielsen H.B."/>
            <person name="Almeida M."/>
            <person name="Juncker A.S."/>
            <person name="Rasmussen S."/>
            <person name="Li J."/>
            <person name="Sunagawa S."/>
            <person name="Plichta D."/>
            <person name="Gautier L."/>
            <person name="Le Chatelier E."/>
            <person name="Peletier E."/>
            <person name="Bonde I."/>
            <person name="Nielsen T."/>
            <person name="Manichanh C."/>
            <person name="Arumugam M."/>
            <person name="Batto J."/>
            <person name="Santos M.B.Q.D."/>
            <person name="Blom N."/>
            <person name="Borruel N."/>
            <person name="Burgdorf K.S."/>
            <person name="Boumezbeur F."/>
            <person name="Casellas F."/>
            <person name="Dore J."/>
            <person name="Guarner F."/>
            <person name="Hansen T."/>
            <person name="Hildebrand F."/>
            <person name="Kaas R.S."/>
            <person name="Kennedy S."/>
            <person name="Kristiansen K."/>
            <person name="Kultima J.R."/>
            <person name="Leonard P."/>
            <person name="Levenez F."/>
            <person name="Lund O."/>
            <person name="Moumen B."/>
            <person name="Le Paslier D."/>
            <person name="Pons N."/>
            <person name="Pedersen O."/>
            <person name="Prifti E."/>
            <person name="Qin J."/>
            <person name="Raes J."/>
            <person name="Tap J."/>
            <person name="Tims S."/>
            <person name="Ussery D.W."/>
            <person name="Yamada T."/>
            <person name="MetaHit consortium"/>
            <person name="Renault P."/>
            <person name="Sicheritz-Ponten T."/>
            <person name="Bork P."/>
            <person name="Wang J."/>
            <person name="Brunak S."/>
            <person name="Ehrlich S.D."/>
        </authorList>
    </citation>
    <scope>NUCLEOTIDE SEQUENCE [LARGE SCALE GENOMIC DNA]</scope>
</reference>
<gene>
    <name evidence="2" type="ORF">BN587_01963</name>
</gene>
<accession>R6X240</accession>
<dbReference type="RefSeq" id="WP_021720995.1">
    <property type="nucleotide sequence ID" value="NZ_FR892819.1"/>
</dbReference>
<dbReference type="EMBL" id="CBGL010000029">
    <property type="protein sequence ID" value="CDD10341.1"/>
    <property type="molecule type" value="Genomic_DNA"/>
</dbReference>
<sequence length="117" mass="12509">MFKIKSLLANTNTPTRGRPPAIATTPQTLEDCAALLKQQGAAVAVLAVQDLQAYWLKIMTDNKASNKDKLAASKLYAESIGAFDKQTQANKGPAVYHWGAADDAVIVNDCSEDATKT</sequence>
<dbReference type="AlphaFoldDB" id="R6X240"/>
<evidence type="ECO:0000256" key="1">
    <source>
        <dbReference type="SAM" id="MobiDB-lite"/>
    </source>
</evidence>
<dbReference type="HOGENOM" id="CLU_2082628_0_0_9"/>
<comment type="caution">
    <text evidence="2">The sequence shown here is derived from an EMBL/GenBank/DDBJ whole genome shotgun (WGS) entry which is preliminary data.</text>
</comment>
<organism evidence="2 3">
    <name type="scientific">Phascolarctobacterium succinatutens CAG:287</name>
    <dbReference type="NCBI Taxonomy" id="1263101"/>
    <lineage>
        <taxon>Bacteria</taxon>
        <taxon>Bacillati</taxon>
        <taxon>Bacillota</taxon>
        <taxon>Negativicutes</taxon>
        <taxon>Acidaminococcales</taxon>
        <taxon>Acidaminococcaceae</taxon>
        <taxon>Phascolarctobacterium</taxon>
    </lineage>
</organism>